<evidence type="ECO:0000313" key="1">
    <source>
        <dbReference type="EMBL" id="OJJ64138.1"/>
    </source>
</evidence>
<dbReference type="EMBL" id="KV878582">
    <property type="protein sequence ID" value="OJJ64138.1"/>
    <property type="molecule type" value="Genomic_DNA"/>
</dbReference>
<accession>A0A1L9TXN8</accession>
<protein>
    <submittedName>
        <fullName evidence="1">Uncharacterized protein</fullName>
    </submittedName>
</protein>
<dbReference type="RefSeq" id="XP_040707944.1">
    <property type="nucleotide sequence ID" value="XM_040840015.1"/>
</dbReference>
<name>A0A1L9TXN8_9EURO</name>
<proteinExistence type="predicted"/>
<keyword evidence="2" id="KW-1185">Reference proteome</keyword>
<dbReference type="OrthoDB" id="4487117at2759"/>
<dbReference type="VEuPathDB" id="FungiDB:ASPSYDRAFT_1155352"/>
<sequence length="222" mass="24349">MAAEYDCSRKSQRCDACRTMASRVSDSVPSSALLCGPDIYPLIIDCQGKGTKDQLIEMAGRLQSALRGSTAGPIRIAARRAPVGRNPPGKWHDYTGSNGFSYKAGKALKRAPGLIGLLDPEKVLERYPEKREVWQDSVGTAREIKILVDFTTAVASNGDFEQVVMRACGEIYPVGRILHPDASGHASLHRLQWFAMACPEEEEKEKPVVTVTKAGYVRTKQK</sequence>
<organism evidence="1 2">
    <name type="scientific">Aspergillus sydowii CBS 593.65</name>
    <dbReference type="NCBI Taxonomy" id="1036612"/>
    <lineage>
        <taxon>Eukaryota</taxon>
        <taxon>Fungi</taxon>
        <taxon>Dikarya</taxon>
        <taxon>Ascomycota</taxon>
        <taxon>Pezizomycotina</taxon>
        <taxon>Eurotiomycetes</taxon>
        <taxon>Eurotiomycetidae</taxon>
        <taxon>Eurotiales</taxon>
        <taxon>Aspergillaceae</taxon>
        <taxon>Aspergillus</taxon>
        <taxon>Aspergillus subgen. Nidulantes</taxon>
    </lineage>
</organism>
<evidence type="ECO:0000313" key="2">
    <source>
        <dbReference type="Proteomes" id="UP000184356"/>
    </source>
</evidence>
<gene>
    <name evidence="1" type="ORF">ASPSYDRAFT_1155352</name>
</gene>
<reference evidence="2" key="1">
    <citation type="journal article" date="2017" name="Genome Biol.">
        <title>Comparative genomics reveals high biological diversity and specific adaptations in the industrially and medically important fungal genus Aspergillus.</title>
        <authorList>
            <person name="de Vries R.P."/>
            <person name="Riley R."/>
            <person name="Wiebenga A."/>
            <person name="Aguilar-Osorio G."/>
            <person name="Amillis S."/>
            <person name="Uchima C.A."/>
            <person name="Anderluh G."/>
            <person name="Asadollahi M."/>
            <person name="Askin M."/>
            <person name="Barry K."/>
            <person name="Battaglia E."/>
            <person name="Bayram O."/>
            <person name="Benocci T."/>
            <person name="Braus-Stromeyer S.A."/>
            <person name="Caldana C."/>
            <person name="Canovas D."/>
            <person name="Cerqueira G.C."/>
            <person name="Chen F."/>
            <person name="Chen W."/>
            <person name="Choi C."/>
            <person name="Clum A."/>
            <person name="Dos Santos R.A."/>
            <person name="Damasio A.R."/>
            <person name="Diallinas G."/>
            <person name="Emri T."/>
            <person name="Fekete E."/>
            <person name="Flipphi M."/>
            <person name="Freyberg S."/>
            <person name="Gallo A."/>
            <person name="Gournas C."/>
            <person name="Habgood R."/>
            <person name="Hainaut M."/>
            <person name="Harispe M.L."/>
            <person name="Henrissat B."/>
            <person name="Hilden K.S."/>
            <person name="Hope R."/>
            <person name="Hossain A."/>
            <person name="Karabika E."/>
            <person name="Karaffa L."/>
            <person name="Karanyi Z."/>
            <person name="Krasevec N."/>
            <person name="Kuo A."/>
            <person name="Kusch H."/>
            <person name="LaButti K."/>
            <person name="Lagendijk E.L."/>
            <person name="Lapidus A."/>
            <person name="Levasseur A."/>
            <person name="Lindquist E."/>
            <person name="Lipzen A."/>
            <person name="Logrieco A.F."/>
            <person name="MacCabe A."/>
            <person name="Maekelae M.R."/>
            <person name="Malavazi I."/>
            <person name="Melin P."/>
            <person name="Meyer V."/>
            <person name="Mielnichuk N."/>
            <person name="Miskei M."/>
            <person name="Molnar A.P."/>
            <person name="Mule G."/>
            <person name="Ngan C.Y."/>
            <person name="Orejas M."/>
            <person name="Orosz E."/>
            <person name="Ouedraogo J.P."/>
            <person name="Overkamp K.M."/>
            <person name="Park H.-S."/>
            <person name="Perrone G."/>
            <person name="Piumi F."/>
            <person name="Punt P.J."/>
            <person name="Ram A.F."/>
            <person name="Ramon A."/>
            <person name="Rauscher S."/>
            <person name="Record E."/>
            <person name="Riano-Pachon D.M."/>
            <person name="Robert V."/>
            <person name="Roehrig J."/>
            <person name="Ruller R."/>
            <person name="Salamov A."/>
            <person name="Salih N.S."/>
            <person name="Samson R.A."/>
            <person name="Sandor E."/>
            <person name="Sanguinetti M."/>
            <person name="Schuetze T."/>
            <person name="Sepcic K."/>
            <person name="Shelest E."/>
            <person name="Sherlock G."/>
            <person name="Sophianopoulou V."/>
            <person name="Squina F.M."/>
            <person name="Sun H."/>
            <person name="Susca A."/>
            <person name="Todd R.B."/>
            <person name="Tsang A."/>
            <person name="Unkles S.E."/>
            <person name="van de Wiele N."/>
            <person name="van Rossen-Uffink D."/>
            <person name="Oliveira J.V."/>
            <person name="Vesth T.C."/>
            <person name="Visser J."/>
            <person name="Yu J.-H."/>
            <person name="Zhou M."/>
            <person name="Andersen M.R."/>
            <person name="Archer D.B."/>
            <person name="Baker S.E."/>
            <person name="Benoit I."/>
            <person name="Brakhage A.A."/>
            <person name="Braus G.H."/>
            <person name="Fischer R."/>
            <person name="Frisvad J.C."/>
            <person name="Goldman G.H."/>
            <person name="Houbraken J."/>
            <person name="Oakley B."/>
            <person name="Pocsi I."/>
            <person name="Scazzocchio C."/>
            <person name="Seiboth B."/>
            <person name="vanKuyk P.A."/>
            <person name="Wortman J."/>
            <person name="Dyer P.S."/>
            <person name="Grigoriev I.V."/>
        </authorList>
    </citation>
    <scope>NUCLEOTIDE SEQUENCE [LARGE SCALE GENOMIC DNA]</scope>
    <source>
        <strain evidence="2">CBS 593.65</strain>
    </source>
</reference>
<dbReference type="GeneID" id="63756088"/>
<dbReference type="AlphaFoldDB" id="A0A1L9TXN8"/>
<dbReference type="Proteomes" id="UP000184356">
    <property type="component" value="Unassembled WGS sequence"/>
</dbReference>